<keyword evidence="5" id="KW-0547">Nucleotide-binding</keyword>
<name>A0ABD3KDR1_EUCGL</name>
<keyword evidence="3 11" id="KW-0812">Transmembrane</keyword>
<organism evidence="15 16">
    <name type="scientific">Eucalyptus globulus</name>
    <name type="common">Tasmanian blue gum</name>
    <dbReference type="NCBI Taxonomy" id="34317"/>
    <lineage>
        <taxon>Eukaryota</taxon>
        <taxon>Viridiplantae</taxon>
        <taxon>Streptophyta</taxon>
        <taxon>Embryophyta</taxon>
        <taxon>Tracheophyta</taxon>
        <taxon>Spermatophyta</taxon>
        <taxon>Magnoliopsida</taxon>
        <taxon>eudicotyledons</taxon>
        <taxon>Gunneridae</taxon>
        <taxon>Pentapetalae</taxon>
        <taxon>rosids</taxon>
        <taxon>malvids</taxon>
        <taxon>Myrtales</taxon>
        <taxon>Myrtaceae</taxon>
        <taxon>Myrtoideae</taxon>
        <taxon>Eucalypteae</taxon>
        <taxon>Eucalyptus</taxon>
    </lineage>
</organism>
<dbReference type="PANTHER" id="PTHR45927:SF6">
    <property type="entry name" value="PROTEIN LYK5"/>
    <property type="match status" value="1"/>
</dbReference>
<dbReference type="Pfam" id="PF23473">
    <property type="entry name" value="LysM3_LYK4_5"/>
    <property type="match status" value="1"/>
</dbReference>
<dbReference type="InterPro" id="IPR052611">
    <property type="entry name" value="Plant_RLK_LysM"/>
</dbReference>
<dbReference type="Pfam" id="PF23446">
    <property type="entry name" value="LysM1_NFP_LYK"/>
    <property type="match status" value="1"/>
</dbReference>
<evidence type="ECO:0000256" key="9">
    <source>
        <dbReference type="ARBA" id="ARBA00023157"/>
    </source>
</evidence>
<dbReference type="InterPro" id="IPR011009">
    <property type="entry name" value="Kinase-like_dom_sf"/>
</dbReference>
<dbReference type="InterPro" id="IPR056561">
    <property type="entry name" value="NFP_LYK_LysM1"/>
</dbReference>
<keyword evidence="2" id="KW-1003">Cell membrane</keyword>
<evidence type="ECO:0000256" key="4">
    <source>
        <dbReference type="ARBA" id="ARBA00022729"/>
    </source>
</evidence>
<dbReference type="Proteomes" id="UP001634007">
    <property type="component" value="Unassembled WGS sequence"/>
</dbReference>
<keyword evidence="16" id="KW-1185">Reference proteome</keyword>
<dbReference type="FunFam" id="1.10.510.10:FF:000468">
    <property type="entry name" value="PTI1-like tyrosine-protein kinase 3"/>
    <property type="match status" value="1"/>
</dbReference>
<feature type="domain" description="LysM" evidence="14">
    <location>
        <begin position="195"/>
        <end position="239"/>
    </location>
</feature>
<dbReference type="CDD" id="cd00118">
    <property type="entry name" value="LysM"/>
    <property type="match status" value="1"/>
</dbReference>
<accession>A0ABD3KDR1</accession>
<comment type="caution">
    <text evidence="15">The sequence shown here is derived from an EMBL/GenBank/DDBJ whole genome shotgun (WGS) entry which is preliminary data.</text>
</comment>
<proteinExistence type="predicted"/>
<evidence type="ECO:0000256" key="6">
    <source>
        <dbReference type="ARBA" id="ARBA00022840"/>
    </source>
</evidence>
<dbReference type="PANTHER" id="PTHR45927">
    <property type="entry name" value="LYSM-DOMAIN RECEPTOR-LIKE KINASE-RELATED"/>
    <property type="match status" value="1"/>
</dbReference>
<evidence type="ECO:0000256" key="12">
    <source>
        <dbReference type="SAM" id="SignalP"/>
    </source>
</evidence>
<evidence type="ECO:0000256" key="11">
    <source>
        <dbReference type="SAM" id="Phobius"/>
    </source>
</evidence>
<dbReference type="InterPro" id="IPR036779">
    <property type="entry name" value="LysM_dom_sf"/>
</dbReference>
<feature type="domain" description="Protein kinase" evidence="13">
    <location>
        <begin position="362"/>
        <end position="637"/>
    </location>
</feature>
<dbReference type="GO" id="GO:0045087">
    <property type="term" value="P:innate immune response"/>
    <property type="evidence" value="ECO:0007669"/>
    <property type="project" value="UniProtKB-ARBA"/>
</dbReference>
<feature type="chain" id="PRO_5044863550" evidence="12">
    <location>
        <begin position="27"/>
        <end position="659"/>
    </location>
</feature>
<sequence>MEFVSLSFFSFFSFLLLLLQPRLLLSQQVYVDNKQLDCENPSNNNNITRGFSCTGPLTSCRAYVTFRPTAVYNSLVTVADLLNSQPYISEMTSINNLTDLEHPPPDTLVIAPVDCACTSSSPSYYQHNASYAIQESDTYFLLANDTYQGLSTCQALMAENPYDAVNLSVGMNLTVPVRCACPTANQSSAGAKYLLTYLVTWGDSISAIAKMFGVSEKSVLDANELTVTSVIYPFTPILVPLSTEPTKIETASPPASPPEAPSVPAGGNSGSSKKWVFVGVGVGGGGLAVALVALAIWFFCYNPQKRKQSKSSGLTPKKFSDTSATDHASLAVKGGSFSGFSSGIREAIDTLTVYTFQDLQIATGFFSKGNKIKGSVYRGKFKNDDAAVKVLKGDVSGEINILRQINHANIVRLSGFCVHEGNTYLVYEYAENGSLSDWLHSKKFESYSVLSWKQRVQIAYHIADALNYLHNYTNPPYVHKNLKTSNVLLDANFRAMVANFGLARAVEDSDEEGGLQMTRHVVGTQGYMAPEYIENGVITPKLDVFAFGVVMLELLSGREAAGDTKNGEELLSAAIKRVLDGDSVRENLRGFIDPSLKDEYPLDLAFSMAELAKRCVSNDLNARPQMAEVFMTLSKILSSSLDWDPSDEFDRSQSMSHGQ</sequence>
<protein>
    <submittedName>
        <fullName evidence="15">Uncharacterized protein</fullName>
    </submittedName>
</protein>
<evidence type="ECO:0000256" key="7">
    <source>
        <dbReference type="ARBA" id="ARBA00022989"/>
    </source>
</evidence>
<evidence type="ECO:0000256" key="2">
    <source>
        <dbReference type="ARBA" id="ARBA00022475"/>
    </source>
</evidence>
<feature type="signal peptide" evidence="12">
    <location>
        <begin position="1"/>
        <end position="26"/>
    </location>
</feature>
<evidence type="ECO:0000256" key="3">
    <source>
        <dbReference type="ARBA" id="ARBA00022692"/>
    </source>
</evidence>
<keyword evidence="8 11" id="KW-0472">Membrane</keyword>
<dbReference type="GO" id="GO:0005886">
    <property type="term" value="C:plasma membrane"/>
    <property type="evidence" value="ECO:0007669"/>
    <property type="project" value="UniProtKB-SubCell"/>
</dbReference>
<dbReference type="InterPro" id="IPR056563">
    <property type="entry name" value="LysM3_LYK4_5"/>
</dbReference>
<dbReference type="AlphaFoldDB" id="A0ABD3KDR1"/>
<dbReference type="PROSITE" id="PS50011">
    <property type="entry name" value="PROTEIN_KINASE_DOM"/>
    <property type="match status" value="1"/>
</dbReference>
<keyword evidence="4 12" id="KW-0732">Signal</keyword>
<dbReference type="Gene3D" id="3.30.200.20">
    <property type="entry name" value="Phosphorylase Kinase, domain 1"/>
    <property type="match status" value="1"/>
</dbReference>
<keyword evidence="9" id="KW-1015">Disulfide bond</keyword>
<dbReference type="Gene3D" id="1.10.510.10">
    <property type="entry name" value="Transferase(Phosphotransferase) domain 1"/>
    <property type="match status" value="1"/>
</dbReference>
<comment type="subcellular location">
    <subcellularLocation>
        <location evidence="1">Cell membrane</location>
        <topology evidence="1">Single-pass membrane protein</topology>
    </subcellularLocation>
</comment>
<feature type="transmembrane region" description="Helical" evidence="11">
    <location>
        <begin position="275"/>
        <end position="300"/>
    </location>
</feature>
<dbReference type="InterPro" id="IPR001245">
    <property type="entry name" value="Ser-Thr/Tyr_kinase_cat_dom"/>
</dbReference>
<dbReference type="SMART" id="SM00257">
    <property type="entry name" value="LysM"/>
    <property type="match status" value="2"/>
</dbReference>
<keyword evidence="6" id="KW-0067">ATP-binding</keyword>
<evidence type="ECO:0000256" key="5">
    <source>
        <dbReference type="ARBA" id="ARBA00022741"/>
    </source>
</evidence>
<dbReference type="Gene3D" id="3.10.350.10">
    <property type="entry name" value="LysM domain"/>
    <property type="match status" value="1"/>
</dbReference>
<dbReference type="Pfam" id="PF07714">
    <property type="entry name" value="PK_Tyr_Ser-Thr"/>
    <property type="match status" value="1"/>
</dbReference>
<dbReference type="EMBL" id="JBJKBG010000006">
    <property type="protein sequence ID" value="KAL3736514.1"/>
    <property type="molecule type" value="Genomic_DNA"/>
</dbReference>
<dbReference type="Pfam" id="PF23472">
    <property type="entry name" value="LysM2_CERK1_LYK3_4_5"/>
    <property type="match status" value="1"/>
</dbReference>
<reference evidence="15 16" key="1">
    <citation type="submission" date="2024-11" db="EMBL/GenBank/DDBJ databases">
        <title>Chromosome-level genome assembly of Eucalyptus globulus Labill. provides insights into its genome evolution.</title>
        <authorList>
            <person name="Li X."/>
        </authorList>
    </citation>
    <scope>NUCLEOTIDE SEQUENCE [LARGE SCALE GENOMIC DNA]</scope>
    <source>
        <strain evidence="15">CL2024</strain>
        <tissue evidence="15">Fresh tender leaves</tissue>
    </source>
</reference>
<feature type="region of interest" description="Disordered" evidence="10">
    <location>
        <begin position="247"/>
        <end position="269"/>
    </location>
</feature>
<evidence type="ECO:0000256" key="10">
    <source>
        <dbReference type="SAM" id="MobiDB-lite"/>
    </source>
</evidence>
<evidence type="ECO:0000313" key="16">
    <source>
        <dbReference type="Proteomes" id="UP001634007"/>
    </source>
</evidence>
<evidence type="ECO:0000256" key="8">
    <source>
        <dbReference type="ARBA" id="ARBA00023136"/>
    </source>
</evidence>
<evidence type="ECO:0000256" key="1">
    <source>
        <dbReference type="ARBA" id="ARBA00004162"/>
    </source>
</evidence>
<evidence type="ECO:0000259" key="13">
    <source>
        <dbReference type="PROSITE" id="PS50011"/>
    </source>
</evidence>
<evidence type="ECO:0000259" key="14">
    <source>
        <dbReference type="PROSITE" id="PS51782"/>
    </source>
</evidence>
<dbReference type="InterPro" id="IPR056562">
    <property type="entry name" value="LysM2_CERK1_LYK3_4_5"/>
</dbReference>
<gene>
    <name evidence="15" type="ORF">ACJRO7_025459</name>
</gene>
<dbReference type="GO" id="GO:0005524">
    <property type="term" value="F:ATP binding"/>
    <property type="evidence" value="ECO:0007669"/>
    <property type="project" value="UniProtKB-KW"/>
</dbReference>
<dbReference type="PROSITE" id="PS51782">
    <property type="entry name" value="LYSM"/>
    <property type="match status" value="1"/>
</dbReference>
<evidence type="ECO:0000313" key="15">
    <source>
        <dbReference type="EMBL" id="KAL3736514.1"/>
    </source>
</evidence>
<dbReference type="InterPro" id="IPR000719">
    <property type="entry name" value="Prot_kinase_dom"/>
</dbReference>
<dbReference type="SUPFAM" id="SSF56112">
    <property type="entry name" value="Protein kinase-like (PK-like)"/>
    <property type="match status" value="1"/>
</dbReference>
<dbReference type="SUPFAM" id="SSF54106">
    <property type="entry name" value="LysM domain"/>
    <property type="match status" value="1"/>
</dbReference>
<keyword evidence="7 11" id="KW-1133">Transmembrane helix</keyword>
<dbReference type="InterPro" id="IPR018392">
    <property type="entry name" value="LysM"/>
</dbReference>